<dbReference type="EMBL" id="LNKT01000056">
    <property type="protein sequence ID" value="KYJ85888.1"/>
    <property type="molecule type" value="Genomic_DNA"/>
</dbReference>
<protein>
    <submittedName>
        <fullName evidence="1">Uncharacterized protein</fullName>
    </submittedName>
</protein>
<reference evidence="1 2" key="1">
    <citation type="submission" date="2015-11" db="EMBL/GenBank/DDBJ databases">
        <title>Draft genome of Sulfurovum riftiae 1812E, a member of the Epsilonproteobacteria isolated from the tube of the deep-sea hydrothermal vent tubewom Riftia pachyptila.</title>
        <authorList>
            <person name="Vetriani C."/>
            <person name="Giovannelli D."/>
        </authorList>
    </citation>
    <scope>NUCLEOTIDE SEQUENCE [LARGE SCALE GENOMIC DNA]</scope>
    <source>
        <strain evidence="1 2">1812E</strain>
    </source>
</reference>
<name>A0A151CEC7_9BACT</name>
<evidence type="ECO:0000313" key="1">
    <source>
        <dbReference type="EMBL" id="KYJ85888.1"/>
    </source>
</evidence>
<keyword evidence="2" id="KW-1185">Reference proteome</keyword>
<dbReference type="RefSeq" id="WP_067331836.1">
    <property type="nucleotide sequence ID" value="NZ_LNKT01000056.1"/>
</dbReference>
<proteinExistence type="predicted"/>
<dbReference type="AlphaFoldDB" id="A0A151CEC7"/>
<sequence>MVTNEKHKIKSVLHDGPNIEDVKYDSNSIEHKKKSYTKPGFIALGTLMSKTLGGSGTDGDMLTPNIGKL</sequence>
<dbReference type="Proteomes" id="UP000075359">
    <property type="component" value="Unassembled WGS sequence"/>
</dbReference>
<comment type="caution">
    <text evidence="1">The sequence shown here is derived from an EMBL/GenBank/DDBJ whole genome shotgun (WGS) entry which is preliminary data.</text>
</comment>
<evidence type="ECO:0000313" key="2">
    <source>
        <dbReference type="Proteomes" id="UP000075359"/>
    </source>
</evidence>
<organism evidence="1 2">
    <name type="scientific">Sulfurovum riftiae</name>
    <dbReference type="NCBI Taxonomy" id="1630136"/>
    <lineage>
        <taxon>Bacteria</taxon>
        <taxon>Pseudomonadati</taxon>
        <taxon>Campylobacterota</taxon>
        <taxon>Epsilonproteobacteria</taxon>
        <taxon>Campylobacterales</taxon>
        <taxon>Sulfurovaceae</taxon>
        <taxon>Sulfurovum</taxon>
    </lineage>
</organism>
<dbReference type="STRING" id="1630136.AS592_04665"/>
<accession>A0A151CEC7</accession>
<gene>
    <name evidence="1" type="ORF">AS592_04665</name>
</gene>